<dbReference type="Gene3D" id="2.40.260.10">
    <property type="entry name" value="Sortase"/>
    <property type="match status" value="1"/>
</dbReference>
<dbReference type="KEGG" id="mew:MSWAN_0654"/>
<dbReference type="InterPro" id="IPR042003">
    <property type="entry name" value="Sortase_E"/>
</dbReference>
<dbReference type="Proteomes" id="UP000009231">
    <property type="component" value="Chromosome"/>
</dbReference>
<dbReference type="RefSeq" id="WP_013825192.1">
    <property type="nucleotide sequence ID" value="NC_015574.1"/>
</dbReference>
<dbReference type="Gene3D" id="3.40.1000.10">
    <property type="entry name" value="Mog1/PsbP, alpha/beta/alpha sandwich"/>
    <property type="match status" value="1"/>
</dbReference>
<dbReference type="CDD" id="cd05830">
    <property type="entry name" value="Sortase_E"/>
    <property type="match status" value="1"/>
</dbReference>
<dbReference type="InterPro" id="IPR023365">
    <property type="entry name" value="Sortase_dom-sf"/>
</dbReference>
<dbReference type="Pfam" id="PF18933">
    <property type="entry name" value="PsbP_2"/>
    <property type="match status" value="1"/>
</dbReference>
<accession>F6D642</accession>
<dbReference type="AlphaFoldDB" id="F6D642"/>
<dbReference type="eggNOG" id="arCOG06468">
    <property type="taxonomic scope" value="Archaea"/>
</dbReference>
<organism evidence="2 3">
    <name type="scientific">Methanobacterium paludis (strain DSM 25820 / JCM 18151 / SWAN1)</name>
    <dbReference type="NCBI Taxonomy" id="868131"/>
    <lineage>
        <taxon>Archaea</taxon>
        <taxon>Methanobacteriati</taxon>
        <taxon>Methanobacteriota</taxon>
        <taxon>Methanomada group</taxon>
        <taxon>Methanobacteria</taxon>
        <taxon>Methanobacteriales</taxon>
        <taxon>Methanobacteriaceae</taxon>
        <taxon>Methanobacterium</taxon>
    </lineage>
</organism>
<proteinExistence type="predicted"/>
<dbReference type="GeneID" id="10668144"/>
<dbReference type="GO" id="GO:0016787">
    <property type="term" value="F:hydrolase activity"/>
    <property type="evidence" value="ECO:0007669"/>
    <property type="project" value="UniProtKB-KW"/>
</dbReference>
<evidence type="ECO:0000256" key="1">
    <source>
        <dbReference type="ARBA" id="ARBA00022801"/>
    </source>
</evidence>
<dbReference type="Pfam" id="PF04203">
    <property type="entry name" value="Sortase"/>
    <property type="match status" value="1"/>
</dbReference>
<keyword evidence="1" id="KW-0378">Hydrolase</keyword>
<name>F6D642_METPW</name>
<keyword evidence="3" id="KW-1185">Reference proteome</keyword>
<sequence length="307" mass="33977">MKIKSFYLIVIPCVFIILAVVFAGEKIETNQYNGSDISFDYPQSWQIINGTSTPEIVVFTDPKSGSNLTVNKQAIPAGYTPPENFTLKSSAAEQSGFKFVSHSVVDLNGTEAHENVYQITQNGTSLKRTEIWAEKNGALYSIIFTSPTNSSESSKQLDVVAKSMSIKNSTTENTNIIGTLSLPTLGKTWNIHTETVNAYNDVYHSPSFYPGENGTVGIYGHHTKYSAPFDEIDQLKVGDQVIINDFITQKKYIYQVTSNGDIKWDYETNPVQFLAGNAELTLITCYPKGYSEAAYMTHTQLVGVEPL</sequence>
<dbReference type="HOGENOM" id="CLU_884581_0_0_2"/>
<protein>
    <submittedName>
        <fullName evidence="2">Peptidase C60 sortase A and B</fullName>
    </submittedName>
</protein>
<dbReference type="SUPFAM" id="SSF63817">
    <property type="entry name" value="Sortase"/>
    <property type="match status" value="1"/>
</dbReference>
<reference evidence="2 3" key="1">
    <citation type="journal article" date="2014" name="Int. J. Syst. Evol. Microbiol.">
        <title>Methanobacterium paludis sp. nov. and a novel strain of Methanobacterium lacus isolated from northern peatlands.</title>
        <authorList>
            <person name="Cadillo-Quiroz H."/>
            <person name="Brauer S.L."/>
            <person name="Goodson N."/>
            <person name="Yavitt J.B."/>
            <person name="Zinder S.H."/>
        </authorList>
    </citation>
    <scope>NUCLEOTIDE SEQUENCE [LARGE SCALE GENOMIC DNA]</scope>
    <source>
        <strain evidence="3">DSM 25820 / JCM 18151 / SWAN1</strain>
    </source>
</reference>
<dbReference type="InterPro" id="IPR005754">
    <property type="entry name" value="Sortase"/>
</dbReference>
<dbReference type="eggNOG" id="arCOG07610">
    <property type="taxonomic scope" value="Archaea"/>
</dbReference>
<dbReference type="STRING" id="868131.MSWAN_0654"/>
<dbReference type="OrthoDB" id="70137at2157"/>
<dbReference type="EMBL" id="CP002772">
    <property type="protein sequence ID" value="AEG17690.1"/>
    <property type="molecule type" value="Genomic_DNA"/>
</dbReference>
<evidence type="ECO:0000313" key="3">
    <source>
        <dbReference type="Proteomes" id="UP000009231"/>
    </source>
</evidence>
<gene>
    <name evidence="2" type="ordered locus">MSWAN_0654</name>
</gene>
<evidence type="ECO:0000313" key="2">
    <source>
        <dbReference type="EMBL" id="AEG17690.1"/>
    </source>
</evidence>